<evidence type="ECO:0000313" key="1">
    <source>
        <dbReference type="EMBL" id="KAK0428330.1"/>
    </source>
</evidence>
<protein>
    <submittedName>
        <fullName evidence="1">Uncharacterized protein</fullName>
    </submittedName>
</protein>
<dbReference type="AlphaFoldDB" id="A0AA39MCA7"/>
<accession>A0AA39MCA7</accession>
<gene>
    <name evidence="1" type="ORF">QR680_010738</name>
</gene>
<comment type="caution">
    <text evidence="1">The sequence shown here is derived from an EMBL/GenBank/DDBJ whole genome shotgun (WGS) entry which is preliminary data.</text>
</comment>
<dbReference type="EMBL" id="JAUCMV010000001">
    <property type="protein sequence ID" value="KAK0428330.1"/>
    <property type="molecule type" value="Genomic_DNA"/>
</dbReference>
<organism evidence="1 2">
    <name type="scientific">Steinernema hermaphroditum</name>
    <dbReference type="NCBI Taxonomy" id="289476"/>
    <lineage>
        <taxon>Eukaryota</taxon>
        <taxon>Metazoa</taxon>
        <taxon>Ecdysozoa</taxon>
        <taxon>Nematoda</taxon>
        <taxon>Chromadorea</taxon>
        <taxon>Rhabditida</taxon>
        <taxon>Tylenchina</taxon>
        <taxon>Panagrolaimomorpha</taxon>
        <taxon>Strongyloidoidea</taxon>
        <taxon>Steinernematidae</taxon>
        <taxon>Steinernema</taxon>
    </lineage>
</organism>
<evidence type="ECO:0000313" key="2">
    <source>
        <dbReference type="Proteomes" id="UP001175271"/>
    </source>
</evidence>
<keyword evidence="2" id="KW-1185">Reference proteome</keyword>
<sequence>MDCLPYVFYESVVSMLEQKDLKTICSNFNKSVLQSFCQDRLEYHRGVTLHIHHPSITNSGQAIFIVDQNSHRVDIRSKFYIDAVIVAGPTEKDYNEKLVYSEGLLERALKTYSKFFDRKVSFDMDDDMLHDRQFAEMVLRSNLAKIPYSDINMAYVSHLSDQFLNRQVQFGMLKSLFLLGNIPSTTLECVVDLLAQAQFKYLSLTNMEEVEMPFVEKLLQKWKSTTNFGFSIYGRASSSLCFKKLLKKNDDMWVMKHPSDRYLETVFSRSVGLICISGHCRP</sequence>
<proteinExistence type="predicted"/>
<dbReference type="Proteomes" id="UP001175271">
    <property type="component" value="Unassembled WGS sequence"/>
</dbReference>
<name>A0AA39MCA7_9BILA</name>
<reference evidence="1" key="1">
    <citation type="submission" date="2023-06" db="EMBL/GenBank/DDBJ databases">
        <title>Genomic analysis of the entomopathogenic nematode Steinernema hermaphroditum.</title>
        <authorList>
            <person name="Schwarz E.M."/>
            <person name="Heppert J.K."/>
            <person name="Baniya A."/>
            <person name="Schwartz H.T."/>
            <person name="Tan C.-H."/>
            <person name="Antoshechkin I."/>
            <person name="Sternberg P.W."/>
            <person name="Goodrich-Blair H."/>
            <person name="Dillman A.R."/>
        </authorList>
    </citation>
    <scope>NUCLEOTIDE SEQUENCE</scope>
    <source>
        <strain evidence="1">PS9179</strain>
        <tissue evidence="1">Whole animal</tissue>
    </source>
</reference>